<reference evidence="13 14" key="1">
    <citation type="journal article" date="2023" name="bioRxiv">
        <title>Genome report: Whole genome sequence and annotation of Penstemon davidsonii.</title>
        <authorList>
            <person name="Ostevik K.L."/>
            <person name="Alabady M."/>
            <person name="Zhang M."/>
            <person name="Rausher M.D."/>
        </authorList>
    </citation>
    <scope>NUCLEOTIDE SEQUENCE [LARGE SCALE GENOMIC DNA]</scope>
    <source>
        <strain evidence="13">DNT005</strain>
        <tissue evidence="13">Whole leaf</tissue>
    </source>
</reference>
<evidence type="ECO:0000313" key="14">
    <source>
        <dbReference type="Proteomes" id="UP001291926"/>
    </source>
</evidence>
<dbReference type="InterPro" id="IPR043926">
    <property type="entry name" value="ABCG_dom"/>
</dbReference>
<feature type="domain" description="ABC transporter" evidence="12">
    <location>
        <begin position="31"/>
        <end position="283"/>
    </location>
</feature>
<dbReference type="SMART" id="SM00382">
    <property type="entry name" value="AAA"/>
    <property type="match status" value="3"/>
</dbReference>
<feature type="domain" description="ABC transporter" evidence="12">
    <location>
        <begin position="808"/>
        <end position="1081"/>
    </location>
</feature>
<dbReference type="InterPro" id="IPR034003">
    <property type="entry name" value="ABCG_PDR_2"/>
</dbReference>
<feature type="domain" description="ABC transporter" evidence="12">
    <location>
        <begin position="1486"/>
        <end position="1774"/>
    </location>
</feature>
<dbReference type="Pfam" id="PF01061">
    <property type="entry name" value="ABC2_membrane"/>
    <property type="match status" value="3"/>
</dbReference>
<name>A0ABR0CTL2_9LAMI</name>
<keyword evidence="6" id="KW-0547">Nucleotide-binding</keyword>
<dbReference type="CDD" id="cd03232">
    <property type="entry name" value="ABCG_PDR_domain2"/>
    <property type="match status" value="2"/>
</dbReference>
<comment type="similarity">
    <text evidence="2">Belongs to the ABC transporter superfamily. ABCG family. PDR (TC 3.A.1.205) subfamily.</text>
</comment>
<dbReference type="Pfam" id="PF19055">
    <property type="entry name" value="ABC2_membrane_7"/>
    <property type="match status" value="1"/>
</dbReference>
<evidence type="ECO:0000256" key="10">
    <source>
        <dbReference type="SAM" id="MobiDB-lite"/>
    </source>
</evidence>
<dbReference type="CDD" id="cd03233">
    <property type="entry name" value="ABCG_PDR_domain1"/>
    <property type="match status" value="1"/>
</dbReference>
<feature type="transmembrane region" description="Helical" evidence="11">
    <location>
        <begin position="407"/>
        <end position="435"/>
    </location>
</feature>
<protein>
    <recommendedName>
        <fullName evidence="12">ABC transporter domain-containing protein</fullName>
    </recommendedName>
</protein>
<evidence type="ECO:0000256" key="8">
    <source>
        <dbReference type="ARBA" id="ARBA00022989"/>
    </source>
</evidence>
<feature type="transmembrane region" description="Helical" evidence="11">
    <location>
        <begin position="551"/>
        <end position="570"/>
    </location>
</feature>
<dbReference type="InterPro" id="IPR003593">
    <property type="entry name" value="AAA+_ATPase"/>
</dbReference>
<keyword evidence="3" id="KW-0813">Transport</keyword>
<feature type="transmembrane region" description="Helical" evidence="11">
    <location>
        <begin position="520"/>
        <end position="539"/>
    </location>
</feature>
<evidence type="ECO:0000256" key="7">
    <source>
        <dbReference type="ARBA" id="ARBA00022840"/>
    </source>
</evidence>
<evidence type="ECO:0000256" key="2">
    <source>
        <dbReference type="ARBA" id="ARBA00006012"/>
    </source>
</evidence>
<feature type="region of interest" description="Disordered" evidence="10">
    <location>
        <begin position="1"/>
        <end position="20"/>
    </location>
</feature>
<dbReference type="InterPro" id="IPR034001">
    <property type="entry name" value="ABCG_PDR_1"/>
</dbReference>
<feature type="transmembrane region" description="Helical" evidence="11">
    <location>
        <begin position="1213"/>
        <end position="1237"/>
    </location>
</feature>
<keyword evidence="14" id="KW-1185">Reference proteome</keyword>
<proteinExistence type="inferred from homology"/>
<feature type="transmembrane region" description="Helical" evidence="11">
    <location>
        <begin position="2010"/>
        <end position="2029"/>
    </location>
</feature>
<dbReference type="Pfam" id="PF14510">
    <property type="entry name" value="ABC_trans_N"/>
    <property type="match status" value="1"/>
</dbReference>
<feature type="transmembrane region" description="Helical" evidence="11">
    <location>
        <begin position="2041"/>
        <end position="2060"/>
    </location>
</feature>
<accession>A0ABR0CTL2</accession>
<feature type="transmembrane region" description="Helical" evidence="11">
    <location>
        <begin position="377"/>
        <end position="395"/>
    </location>
</feature>
<keyword evidence="7" id="KW-0067">ATP-binding</keyword>
<gene>
    <name evidence="13" type="ORF">RD792_013479</name>
</gene>
<evidence type="ECO:0000256" key="9">
    <source>
        <dbReference type="ARBA" id="ARBA00023136"/>
    </source>
</evidence>
<feature type="transmembrane region" description="Helical" evidence="11">
    <location>
        <begin position="1611"/>
        <end position="1628"/>
    </location>
</feature>
<feature type="transmembrane region" description="Helical" evidence="11">
    <location>
        <begin position="601"/>
        <end position="624"/>
    </location>
</feature>
<dbReference type="Pfam" id="PF00005">
    <property type="entry name" value="ABC_tran"/>
    <property type="match status" value="3"/>
</dbReference>
<evidence type="ECO:0000256" key="11">
    <source>
        <dbReference type="SAM" id="Phobius"/>
    </source>
</evidence>
<comment type="caution">
    <text evidence="13">The sequence shown here is derived from an EMBL/GenBank/DDBJ whole genome shotgun (WGS) entry which is preliminary data.</text>
</comment>
<feature type="transmembrane region" description="Helical" evidence="11">
    <location>
        <begin position="1177"/>
        <end position="1198"/>
    </location>
</feature>
<organism evidence="13 14">
    <name type="scientific">Penstemon davidsonii</name>
    <dbReference type="NCBI Taxonomy" id="160366"/>
    <lineage>
        <taxon>Eukaryota</taxon>
        <taxon>Viridiplantae</taxon>
        <taxon>Streptophyta</taxon>
        <taxon>Embryophyta</taxon>
        <taxon>Tracheophyta</taxon>
        <taxon>Spermatophyta</taxon>
        <taxon>Magnoliopsida</taxon>
        <taxon>eudicotyledons</taxon>
        <taxon>Gunneridae</taxon>
        <taxon>Pentapetalae</taxon>
        <taxon>asterids</taxon>
        <taxon>lamiids</taxon>
        <taxon>Lamiales</taxon>
        <taxon>Plantaginaceae</taxon>
        <taxon>Cheloneae</taxon>
        <taxon>Penstemon</taxon>
    </lineage>
</organism>
<keyword evidence="4 11" id="KW-0812">Transmembrane</keyword>
<dbReference type="PROSITE" id="PS50893">
    <property type="entry name" value="ABC_TRANSPORTER_2"/>
    <property type="match status" value="3"/>
</dbReference>
<keyword evidence="8 11" id="KW-1133">Transmembrane helix</keyword>
<comment type="subcellular location">
    <subcellularLocation>
        <location evidence="1">Membrane</location>
        <topology evidence="1">Multi-pass membrane protein</topology>
    </subcellularLocation>
</comment>
<dbReference type="PANTHER" id="PTHR48040">
    <property type="entry name" value="PLEIOTROPIC DRUG RESISTANCE PROTEIN 1-LIKE ISOFORM X1"/>
    <property type="match status" value="1"/>
</dbReference>
<feature type="transmembrane region" description="Helical" evidence="11">
    <location>
        <begin position="1407"/>
        <end position="1433"/>
    </location>
</feature>
<feature type="transmembrane region" description="Helical" evidence="11">
    <location>
        <begin position="1897"/>
        <end position="1925"/>
    </location>
</feature>
<dbReference type="InterPro" id="IPR013525">
    <property type="entry name" value="ABC2_TM"/>
</dbReference>
<evidence type="ECO:0000259" key="12">
    <source>
        <dbReference type="PROSITE" id="PS50893"/>
    </source>
</evidence>
<sequence length="2122" mass="241303">MAGSEMSSRNKSEGHNSNRRGMVLPFTPLSLAFDHVNYFVDMPAEMKKQGIEETRLQLLRDVSGAFRPGVLTALVGVSGAGKTTLMDVLAGRKTGGYIEGNISISGYPKNQSTFARISGYCEQTDIHSPHLTVYESILYSAWLRLSPEINKETRKMFVEEVMELIELNPLRGALVGLPGVDGLSTEQRKRLTIAVELVANPSIIFMDEPTSGLDARAAAIVMRAVRNTVDTGRTVVCTIHQPSIDIFEAFDELLLMKRGGQVIYAGPLGHHSHLLVEYFQSVPGVPEIKEGYNPATWMLDVTAPAVESQLSVDFAEIYASSDLYRRNQELIKQLSTPAPGSQDLYFPTKYAQSFVSQCKACFWKQHLSYWRNPQYNAIRFFMTTIIGILFGVIFWNKGEQMSRQQDLMNLLGAMYSAVMFLGGTNTNAVMSVVAVERTVFYREKAAGMYSALPYAFAQVAIEMIYISVQTFIYSLILYSMIGFQWRADKFFWFYFFVLMCFVYFTAYGMMLVALTPNYQIAAIVMSFFLSFWNLFSGFLIARTEIPIWWRWYYWASPVAWTIYGLVTSQVGDRVDPVQVPGLGDIPVNEYLRRFLGFEYDFLGPVAIAHVGWAVLFCLVFAFAIKYLNFQRSSVATQMDAAVTRDDLTRSMSRKASFSSPSTKGWASASIREAFVAPGGDVFQKSGRRDDEEELKWAAIERLPTYDRMRKGILKHVLDNGRIIHEEVDFANLGMQDKKNIMDSMLKAFEDDNEKLLLRLRERIDRVGINVPQCEVRFEHLSVEGDAFSGSRALPTLLNFTINAIEGILDFLRLFPSNKKTVKILTDVSGMVKPSRMTLLLGPPSSGKTTLQKALAGKLEQDLRESGKITYCGHELREFVPQRSCAYISQQDLHHGEMTVRETLDFSGRCFGVGARYELLAELSRREKDAGIKPDADIDAFMKAISVAGQKTSLITDYVLKILGVDICADTMVGDEMRRGISGGQKKRVTTGEMLVGPAKVFFMDEISTGLDSSTTFQITKYMRQMVHIMDITMVISLLQPAPETFDLFDDIILLSEGQIVYQGPRENILDFFESVGFKCPERKGVADFLQEVTSVKDQEQYWSRKNQPYKYISVSQFVNHFESFYIGQKIFQELGVPYDKSKVHPAALVKEKYGVSNKDLFNACLSREWLLMKRNSFVYIFKTTQITIMAFFTFTVFFRTQMKSGHIDDGKKFYGALFFSLINVMFNGMAELAMTIFRLPVFFKQRDALFYPAWAFALPIWLLRIPISFIESGIWIILTYYTVGYAPAASRFFRQFLAFVGIHQMALGLFRFIAALGRTQVVANTLGTFTLLLVFVLGGFIIAKDDLQPWMKWAYYLSPMSYGQNAIVLVEFLDPRWSTPNDDPRFPGSTAGKELLAGRGMFTEEHWYWICVIALFGFSLFFNICFVAALTFLKPFADSKSICSNFEDDSEKNKLQLTTKEQENAKEAVNSTNKRGMVLPFKPLSLSFDHVNYFVDMPAEMRSQGVEEKRLQLLRDVNGAFRPGVLTALMGVSGAGKTTLMDVLAGRKTGGYIEGDIRISGHPKNQETFARVSGYCEQNDIHSPHVTVYESLIYSAWLRLPSDVNKGTRQASYYIITYFFIDLLNFFFHHNQMIFLNGNNTLLFQMFVEEVMELVELTSLRGSLVGLPGVNGLSTEQRKRLTISVELVANPSIIFMDEPTSGLDARAAAIVMRAVRNTVDTGRTVVCTIHQPSIDIFESFDELFLMKRGGQVIYAGALGRNSNLLIEYFESIRGVPKIKDGYNPATWMLEVSSSAVESQFELDFAEVYAKSDLHRRNQELNKELSTPPPETQDLYFPTKYSQPFLVQFKACFWKQHWSYWRNPQYNVIRFFMTIVIGIIFGVIFWNKGNKIHKEQDLSNLLGAMYAAVLFLGGTNTSAVQSVVAIERTVFYRERAAGMFSALPYAFAQVSVETIYVAIQTFVYSLLLYSMIGFEWGATKFLWFYYYVFMCFVYFTLYGMMLVALTPSYQIAAIVMSFFLSFWNLFSGFLIPRMEIPIWWRWYYWGSPVAWTIYGLVTSQVGDKMDYVHVPEHGDIPIKDYLKLYLGYESDFLGYVALAHVGWAFLFFFVFVYGIKVFNFQRR</sequence>
<dbReference type="SUPFAM" id="SSF52540">
    <property type="entry name" value="P-loop containing nucleoside triphosphate hydrolases"/>
    <property type="match status" value="3"/>
</dbReference>
<feature type="transmembrane region" description="Helical" evidence="11">
    <location>
        <begin position="1945"/>
        <end position="1968"/>
    </location>
</feature>
<dbReference type="InterPro" id="IPR003439">
    <property type="entry name" value="ABC_transporter-like_ATP-bd"/>
</dbReference>
<evidence type="ECO:0000256" key="6">
    <source>
        <dbReference type="ARBA" id="ARBA00022741"/>
    </source>
</evidence>
<dbReference type="InterPro" id="IPR013581">
    <property type="entry name" value="PDR_assoc"/>
</dbReference>
<dbReference type="InterPro" id="IPR027417">
    <property type="entry name" value="P-loop_NTPase"/>
</dbReference>
<evidence type="ECO:0000256" key="5">
    <source>
        <dbReference type="ARBA" id="ARBA00022737"/>
    </source>
</evidence>
<dbReference type="InterPro" id="IPR029481">
    <property type="entry name" value="ABC_trans_N"/>
</dbReference>
<feature type="transmembrane region" description="Helical" evidence="11">
    <location>
        <begin position="455"/>
        <end position="478"/>
    </location>
</feature>
<feature type="transmembrane region" description="Helical" evidence="11">
    <location>
        <begin position="2091"/>
        <end position="2114"/>
    </location>
</feature>
<feature type="transmembrane region" description="Helical" evidence="11">
    <location>
        <begin position="1296"/>
        <end position="1315"/>
    </location>
</feature>
<dbReference type="Pfam" id="PF08370">
    <property type="entry name" value="PDR_assoc"/>
    <property type="match status" value="1"/>
</dbReference>
<dbReference type="PANTHER" id="PTHR48040:SF44">
    <property type="entry name" value="SULFATE-TRANSPORTING ATPASE"/>
    <property type="match status" value="1"/>
</dbReference>
<keyword evidence="9 11" id="KW-0472">Membrane</keyword>
<dbReference type="Gene3D" id="3.40.50.300">
    <property type="entry name" value="P-loop containing nucleotide triphosphate hydrolases"/>
    <property type="match status" value="3"/>
</dbReference>
<evidence type="ECO:0000256" key="1">
    <source>
        <dbReference type="ARBA" id="ARBA00004141"/>
    </source>
</evidence>
<evidence type="ECO:0000256" key="3">
    <source>
        <dbReference type="ARBA" id="ARBA00022448"/>
    </source>
</evidence>
<feature type="transmembrane region" description="Helical" evidence="11">
    <location>
        <begin position="1867"/>
        <end position="1885"/>
    </location>
</feature>
<feature type="transmembrane region" description="Helical" evidence="11">
    <location>
        <begin position="490"/>
        <end position="514"/>
    </location>
</feature>
<keyword evidence="5" id="KW-0677">Repeat</keyword>
<dbReference type="Proteomes" id="UP001291926">
    <property type="component" value="Unassembled WGS sequence"/>
</dbReference>
<evidence type="ECO:0000256" key="4">
    <source>
        <dbReference type="ARBA" id="ARBA00022692"/>
    </source>
</evidence>
<evidence type="ECO:0000313" key="13">
    <source>
        <dbReference type="EMBL" id="KAK4480406.1"/>
    </source>
</evidence>
<feature type="transmembrane region" description="Helical" evidence="11">
    <location>
        <begin position="1249"/>
        <end position="1267"/>
    </location>
</feature>
<dbReference type="EMBL" id="JAYDYQ010002686">
    <property type="protein sequence ID" value="KAK4480406.1"/>
    <property type="molecule type" value="Genomic_DNA"/>
</dbReference>
<feature type="transmembrane region" description="Helical" evidence="11">
    <location>
        <begin position="1321"/>
        <end position="1342"/>
    </location>
</feature>
<feature type="transmembrane region" description="Helical" evidence="11">
    <location>
        <begin position="1980"/>
        <end position="2004"/>
    </location>
</feature>